<dbReference type="Pfam" id="PF25023">
    <property type="entry name" value="TEN_YD-shell"/>
    <property type="match status" value="2"/>
</dbReference>
<evidence type="ECO:0000256" key="1">
    <source>
        <dbReference type="ARBA" id="ARBA00004613"/>
    </source>
</evidence>
<dbReference type="RefSeq" id="WP_063368882.1">
    <property type="nucleotide sequence ID" value="NZ_AUYC01000037.1"/>
</dbReference>
<dbReference type="SMART" id="SM00564">
    <property type="entry name" value="PQQ"/>
    <property type="match status" value="2"/>
</dbReference>
<dbReference type="SUPFAM" id="SSF69318">
    <property type="entry name" value="Integrin alpha N-terminal domain"/>
    <property type="match status" value="1"/>
</dbReference>
<evidence type="ECO:0000256" key="3">
    <source>
        <dbReference type="ARBA" id="ARBA00022737"/>
    </source>
</evidence>
<dbReference type="Gene3D" id="2.130.10.10">
    <property type="entry name" value="YVTN repeat-like/Quinoprotein amine dehydrogenase"/>
    <property type="match status" value="1"/>
</dbReference>
<dbReference type="Pfam" id="PF10908">
    <property type="entry name" value="Tlde1_dom"/>
    <property type="match status" value="1"/>
</dbReference>
<sequence>MSKFNTLCLYLLMCIGFTVQASSASKQQYCFGGVKTVGLDSGTTSKRVTVELADSRMASRFTDVMMIANGTVTTITAPNSHIYQTTRDFGVGSYRFISTHKWDHGSNLEPVVCSRTLVVKPYSKPSVAFGHTRDANDDTKVTLTARATDTTNQIESFSLCQSNAVGACLNGGYRRALNPNLSSEQVENITVGYDNTVYYTVKATNDIHVSESTTIAVRQAREADTPSQVTLKVYDAEGKELANNSVVAVGTDIHAVVKINDSDAQSYNWPSSVIINDKTAKAGTLTLAGISERLPCFESSNKKQTSCYESFSVNDNTTFIAHSGSGTSNAINLKTASLPSITDITLSNEFVTSNETVTLTFKAWDAGARVAKEKLQVCVVPGSQSDITSCPSNQDKSGGLVYENGKYSLSFKAPSSNVTAQHTVVILAKDNAINEWVPSSVGLTVFVPVGILLDDPPTSGTIHNRNTTYTYHVKLGALSSAHQGAKIHAIELYKSAEQDIEVAKVVNPGSLPEKGATSVFPIKWRPGYTLSDKQTFKVRARIEVNNTEVRYESVGDYHFTIESVAPTTPRLRITPSADAPGHFTLLMPPVNFADEYLIFERANNKTGINLNDPEQWTQLQGVRFSSDGRKIEKEIRKSSDTFNHTFTYCAVAYNGNLSSSTNYLLIKHVCVAYTNNNEGGLPLPPSFTNSTKVPSGPYTLTWGAEDQNSSSVRFKLESQVASGPWRTLLSNTRNRSFQIQNPEIQHEVKYRISSCNVNNANKCTRGQTLTLQHAPPVISFAKICTTGDCLEIHGTGFHQQGQIFIQENLTAIPHKIATSNVTLSTSANDVQVLRIRNLPTDVKDAYHQGGISVGVKNKFINSPIVEYSTGENIGDVIDPLNHTPTLGKSGQIYAGMGNQLCAFVEQTRRWCNTTGGLLSSRAVVTTASIGTDVIFAGSRDHSIYAWNQNGTQLWKNTTQGAIEAEGLLVGSKQTDATLFYGSNDGALYALNALDGRTKYVYKLGARTIQKPMMVGDNEIWVTTSGDQLHVIKRGSAGLDKLNWGDLQRSPLLDGFKKDFPTGWVPQDADHEATYTLLKLGYTVLERELSRSELSFLTYAVRYHNVTLREVADAMLQSTEGKRNHPESLTNANFYDSISHAIFFAVRQEVLGFSRSHWINELNGGLSRAEFIIKLMNESIEVSERYKPVVRSSLFYYYGICHDQNQCELTTDSDGDGVSDWMESALGSNKMDPTDGLLTTPSLTLNQAEAGKLSVFLEYGKNVDYFELHNPADNTGPMVVPASNKTATTSLVYPNGSHTFFAKACIEKEITLDGQTRIHRACSRPSATQVIEISSSTIQGQIHPLSAPSRAANYQGPSAEQLAQHHSLATTAGNFRVNEQGAATYSIPLPLPKGIAGVTPEVALTYNSQSGYSSVAFGWQLSAGSSITRCRQTKIHDGKFEAIKPWLDGHDRYCLDGSRLILTNNVLEGEVGAQYRSEIDSQIKVVVEAPELSGTKQFAVYGKDGSKRIYGGSPESELGGTSSYGWLLRQSMDRIAALGEGNAHNIVHYHYSKGSKDLSVLGKLETVLSKIEYSGNIDGTDKFSVQFRYQKGEARQLAYDYSPTHEEMVSQAELANISIYKGNEILSHIDLNFEYATNNVRLLKSVRECASNRLEVCKKPVVFDYTQSLAEPDLFVPVTLVSAPTGKKVVATSFVDLLGNGKPSLVSLNQTSDPRQHQLCIFESHSVSRCSLIDTNNTDDNIEMLALDKEDDGRQGLLIRTANSRSDAANKWEYFTYDGRQWHRASIVGSPSMHQLRLGDLNGDGFSDLLYTGGQGYNTFKQTWSQSVKDFSSFPEAVSLNYINDDKPFYLLDVNFDGLADVMTSKCSVSGCSTQDKEDVVFVHFNQYDSGTDKHKFGDSKALYIVHSRLMPMDINGDGIVDLGYVNANKQWAFSLLKPYSGSAIAKSREIVLEAPSGININPEDTHIAPIQADLDRDGIAELYVTGFDQTSQSYHLYRYDWEPASATFKLRDPRPAYDLGTQLSATDSIFFLDYDHDGVDELIMNVGDQLKVKEAIYSADPAAKLRQITQGYGNQTQIKYGLTSDPEIYTLGNHSKTELLAAQTNTRVDDLYGSAYLVKRVTTGSQQTINDVTSHVDLAVDYHYEGARIQFGGRGSLGFEALTTTTQKDGMTFKTRTEYSQIFPFVGMPTRTVKTMYVNNTNLVISDAKNDYQYHVNGCDNSTGTCVYKDDMVPDYFAVYAHTSRECSARVDISFQGAVDYGISGYDCSTTVTEQDKFANVSNITVSRYDALNASDFINGTGGQFLSSVKTENTYYTNTDWTELGRLHTARVTTTRKDDLNNDVTLVKESEFTYYTSTHLEGMLESEVINPNGGCDEYLKTSYGYDVVGNVVSKESIGKTTGCKGNAKRIEVTNYDADGRYVKTKENGLFRTLNVHRYNKFGQATETSNTDGVRQYLKYDDFGNAIGHYSATGAQQYKLRAACPFDVNNCAVAINSYKNTELLSQQFLDKQGREIGSKVLTVGGQWVHSEQHYDAWGRVVKLIPASLPSTETVFDVFDNPVKVTDNQTGLVTKLTKLDRTATSKVSGNIPGYEQTQTTTFNSFGEKVTETDNNGHTLTYTYNILGQVESVKSSADGDKVLIVNSYNLLTGLKSSQTDLDSGAWHYTYNAFGELIEQEDANGNIHVFEYDDIGRKKTHTVNTGNVATWVYDSTKKHRLSHEYTVDWLKSYIYDDFGRGVASVTDLDRTAIDCKSADNVSYEPSSKDVRISANLASVIDSHCVVQLTTFDEFGRVFQQFDDYRRLKQRNEYIEAQGIHFTYRAGQVAKKQEAREGVNGAIYYLFSQEDGAGRVTHYNKGRFAMSVDYSDNGFLSTLNVGGGYDYIQSHSYEFDGLGNLTSRAFNLDGGEIETTRFGYDKLNRITTVNGAVEYAYDDNGNLTAKSGWTQKYENTKPHAISKREKGQRVELFEYDSNGNQTYATLTNNGVTESQREVLYSSRNKAMLIVVNNALVQFYYDANNRRFRRDESDKTTYYVGALEIVTEFRSEALSNQTYIRRSIGNDAVKTYHENGQESVQWLFTDHQGSVVAVVNNSGKLLKRFSYDAFGKQTEILMPTNAVDKLDWAPETGLFWTVASNQRAYTGHEPVKFGDDTRIIHMNGRIYDADTGRFMQADPFVQAPSNLQNYNRYSYVLNNPLSYTDPSGYLFKKLGKFVKKNWRTIAAIGLAAVGGYYALEALKAAIAGAGTFAKAYVIAGTTGFASGVISTGTLQGGLTGAATSMTFLGIGQATIKAHGAIKILAHASAGGVISDLKGGKFGHGFISAGITKGAQVGNYIPDELISGTIVSAVIGGTVSEITGGKFANGASTAAFQFAMNHYVTSGALKAAQSLNEKIIPPRLKMTLNGEDVTYLELPNGKKMKVFSGTNGYKNDPDATDLENNGPLPKGDYYIVERASGGPIGRLNSWLRGKDRWFSLYRIDGTIDDYTVINGTTRSLFRMHPGGASAGCVTFYDSESFNFTREYLLNSPNSAIPGLDITYFGTLTVE</sequence>
<dbReference type="InterPro" id="IPR011047">
    <property type="entry name" value="Quinoprotein_ADH-like_sf"/>
</dbReference>
<dbReference type="InterPro" id="IPR015943">
    <property type="entry name" value="WD40/YVTN_repeat-like_dom_sf"/>
</dbReference>
<protein>
    <recommendedName>
        <fullName evidence="6">Fibronectin type-III domain-containing protein</fullName>
    </recommendedName>
</protein>
<gene>
    <name evidence="7" type="ORF">N473_22130</name>
</gene>
<dbReference type="Gene3D" id="2.180.10.10">
    <property type="entry name" value="RHS repeat-associated core"/>
    <property type="match status" value="1"/>
</dbReference>
<evidence type="ECO:0000313" key="7">
    <source>
        <dbReference type="EMBL" id="KZN61808.1"/>
    </source>
</evidence>
<evidence type="ECO:0000256" key="5">
    <source>
        <dbReference type="SAM" id="SignalP"/>
    </source>
</evidence>
<dbReference type="NCBIfam" id="TIGR01643">
    <property type="entry name" value="YD_repeat_2x"/>
    <property type="match status" value="1"/>
</dbReference>
<feature type="domain" description="Fibronectin type-III" evidence="6">
    <location>
        <begin position="681"/>
        <end position="777"/>
    </location>
</feature>
<dbReference type="InterPro" id="IPR018391">
    <property type="entry name" value="PQQ_b-propeller_rpt"/>
</dbReference>
<dbReference type="PROSITE" id="PS50853">
    <property type="entry name" value="FN3"/>
    <property type="match status" value="1"/>
</dbReference>
<dbReference type="PATRIC" id="fig|1365248.3.peg.3512"/>
<keyword evidence="4" id="KW-0843">Virulence</keyword>
<dbReference type="InterPro" id="IPR050708">
    <property type="entry name" value="T6SS_VgrG/RHS"/>
</dbReference>
<dbReference type="Pfam" id="PF03534">
    <property type="entry name" value="SpvB"/>
    <property type="match status" value="1"/>
</dbReference>
<dbReference type="SUPFAM" id="SSF50998">
    <property type="entry name" value="Quinoprotein alcohol dehydrogenase-like"/>
    <property type="match status" value="1"/>
</dbReference>
<reference evidence="7 8" key="1">
    <citation type="submission" date="2013-07" db="EMBL/GenBank/DDBJ databases">
        <title>Comparative Genomic and Metabolomic Analysis of Twelve Strains of Pseudoalteromonas luteoviolacea.</title>
        <authorList>
            <person name="Vynne N.G."/>
            <person name="Mansson M."/>
            <person name="Gram L."/>
        </authorList>
    </citation>
    <scope>NUCLEOTIDE SEQUENCE [LARGE SCALE GENOMIC DNA]</scope>
    <source>
        <strain evidence="7 8">CPMOR-1</strain>
    </source>
</reference>
<dbReference type="InterPro" id="IPR028994">
    <property type="entry name" value="Integrin_alpha_N"/>
</dbReference>
<keyword evidence="3" id="KW-0677">Repeat</keyword>
<dbReference type="InterPro" id="IPR021225">
    <property type="entry name" value="Tlde1_dom"/>
</dbReference>
<dbReference type="InterPro" id="IPR006530">
    <property type="entry name" value="YD"/>
</dbReference>
<dbReference type="EMBL" id="AUYC01000037">
    <property type="protein sequence ID" value="KZN61808.1"/>
    <property type="molecule type" value="Genomic_DNA"/>
</dbReference>
<keyword evidence="2" id="KW-0964">Secreted</keyword>
<dbReference type="GO" id="GO:0005576">
    <property type="term" value="C:extracellular region"/>
    <property type="evidence" value="ECO:0007669"/>
    <property type="project" value="UniProtKB-SubCell"/>
</dbReference>
<feature type="signal peptide" evidence="5">
    <location>
        <begin position="1"/>
        <end position="21"/>
    </location>
</feature>
<dbReference type="InterPro" id="IPR022385">
    <property type="entry name" value="Rhs_assc_core"/>
</dbReference>
<dbReference type="InterPro" id="IPR003284">
    <property type="entry name" value="Sal_SpvB"/>
</dbReference>
<dbReference type="Proteomes" id="UP000076486">
    <property type="component" value="Unassembled WGS sequence"/>
</dbReference>
<evidence type="ECO:0000313" key="8">
    <source>
        <dbReference type="Proteomes" id="UP000076486"/>
    </source>
</evidence>
<dbReference type="InterPro" id="IPR003961">
    <property type="entry name" value="FN3_dom"/>
</dbReference>
<proteinExistence type="predicted"/>
<dbReference type="PANTHER" id="PTHR32305">
    <property type="match status" value="1"/>
</dbReference>
<organism evidence="7 8">
    <name type="scientific">Pseudoalteromonas luteoviolacea CPMOR-1</name>
    <dbReference type="NCBI Taxonomy" id="1365248"/>
    <lineage>
        <taxon>Bacteria</taxon>
        <taxon>Pseudomonadati</taxon>
        <taxon>Pseudomonadota</taxon>
        <taxon>Gammaproteobacteria</taxon>
        <taxon>Alteromonadales</taxon>
        <taxon>Pseudoalteromonadaceae</taxon>
        <taxon>Pseudoalteromonas</taxon>
    </lineage>
</organism>
<comment type="subcellular location">
    <subcellularLocation>
        <location evidence="1">Secreted</location>
    </subcellularLocation>
</comment>
<keyword evidence="5" id="KW-0732">Signal</keyword>
<accession>A0A162AMA0</accession>
<name>A0A162AMA0_9GAMM</name>
<dbReference type="InterPro" id="IPR056823">
    <property type="entry name" value="TEN-like_YD-shell"/>
</dbReference>
<evidence type="ECO:0000256" key="4">
    <source>
        <dbReference type="ARBA" id="ARBA00023026"/>
    </source>
</evidence>
<dbReference type="GO" id="GO:0005737">
    <property type="term" value="C:cytoplasm"/>
    <property type="evidence" value="ECO:0007669"/>
    <property type="project" value="InterPro"/>
</dbReference>
<comment type="caution">
    <text evidence="7">The sequence shown here is derived from an EMBL/GenBank/DDBJ whole genome shotgun (WGS) entry which is preliminary data.</text>
</comment>
<dbReference type="PANTHER" id="PTHR32305:SF15">
    <property type="entry name" value="PROTEIN RHSA-RELATED"/>
    <property type="match status" value="1"/>
</dbReference>
<feature type="chain" id="PRO_5007832239" description="Fibronectin type-III domain-containing protein" evidence="5">
    <location>
        <begin position="22"/>
        <end position="3543"/>
    </location>
</feature>
<evidence type="ECO:0000259" key="6">
    <source>
        <dbReference type="PROSITE" id="PS50853"/>
    </source>
</evidence>
<dbReference type="NCBIfam" id="TIGR03696">
    <property type="entry name" value="Rhs_assc_core"/>
    <property type="match status" value="1"/>
</dbReference>
<evidence type="ECO:0000256" key="2">
    <source>
        <dbReference type="ARBA" id="ARBA00022525"/>
    </source>
</evidence>